<dbReference type="RefSeq" id="WP_133958401.1">
    <property type="nucleotide sequence ID" value="NZ_SORI01000017.1"/>
</dbReference>
<dbReference type="NCBIfam" id="NF009312">
    <property type="entry name" value="PRK12672.1"/>
    <property type="match status" value="1"/>
</dbReference>
<keyword evidence="1" id="KW-1133">Transmembrane helix</keyword>
<evidence type="ECO:0000313" key="2">
    <source>
        <dbReference type="EMBL" id="TDY56723.1"/>
    </source>
</evidence>
<proteinExistence type="predicted"/>
<keyword evidence="1" id="KW-0472">Membrane</keyword>
<dbReference type="EMBL" id="SORI01000017">
    <property type="protein sequence ID" value="TDY56723.1"/>
    <property type="molecule type" value="Genomic_DNA"/>
</dbReference>
<accession>A0A4R8M2F1</accession>
<feature type="transmembrane region" description="Helical" evidence="1">
    <location>
        <begin position="69"/>
        <end position="93"/>
    </location>
</feature>
<evidence type="ECO:0000313" key="3">
    <source>
        <dbReference type="Proteomes" id="UP000295066"/>
    </source>
</evidence>
<dbReference type="Pfam" id="PF03334">
    <property type="entry name" value="PhaG_MnhG_YufB"/>
    <property type="match status" value="1"/>
</dbReference>
<dbReference type="InterPro" id="IPR005133">
    <property type="entry name" value="PhaG_MnhG_YufB"/>
</dbReference>
<sequence>MFLIVGILILIGLGFNALGAFSLYRFPDVYTRLHGATKCTTFGTLFTMFAVVAYSLGKLVSTGEARFGVFIIHGAVAALVLLITNATGAHAIARAAHRSGIFPALAVVDRLEEKEEAKGGSSR</sequence>
<reference evidence="2 3" key="1">
    <citation type="submission" date="2019-03" db="EMBL/GenBank/DDBJ databases">
        <title>Genomic Encyclopedia of Type Strains, Phase IV (KMG-IV): sequencing the most valuable type-strain genomes for metagenomic binning, comparative biology and taxonomic classification.</title>
        <authorList>
            <person name="Goeker M."/>
        </authorList>
    </citation>
    <scope>NUCLEOTIDE SEQUENCE [LARGE SCALE GENOMIC DNA]</scope>
    <source>
        <strain evidence="2 3">DSM 25964</strain>
    </source>
</reference>
<feature type="transmembrane region" description="Helical" evidence="1">
    <location>
        <begin position="35"/>
        <end position="57"/>
    </location>
</feature>
<protein>
    <submittedName>
        <fullName evidence="2">Membrane bound hydrogenase subunit mbhC</fullName>
    </submittedName>
</protein>
<dbReference type="PANTHER" id="PTHR34703">
    <property type="entry name" value="ANTIPORTER SUBUNIT MNHG2-RELATED"/>
    <property type="match status" value="1"/>
</dbReference>
<evidence type="ECO:0000256" key="1">
    <source>
        <dbReference type="SAM" id="Phobius"/>
    </source>
</evidence>
<name>A0A4R8M2F1_9BACT</name>
<comment type="caution">
    <text evidence="2">The sequence shown here is derived from an EMBL/GenBank/DDBJ whole genome shotgun (WGS) entry which is preliminary data.</text>
</comment>
<dbReference type="GO" id="GO:0015385">
    <property type="term" value="F:sodium:proton antiporter activity"/>
    <property type="evidence" value="ECO:0007669"/>
    <property type="project" value="TreeGrafter"/>
</dbReference>
<keyword evidence="1" id="KW-0812">Transmembrane</keyword>
<dbReference type="AlphaFoldDB" id="A0A4R8M2F1"/>
<dbReference type="Proteomes" id="UP000295066">
    <property type="component" value="Unassembled WGS sequence"/>
</dbReference>
<gene>
    <name evidence="2" type="ORF">C8D99_11724</name>
</gene>
<dbReference type="NCBIfam" id="TIGR01300">
    <property type="entry name" value="CPA3_mnhG_phaG"/>
    <property type="match status" value="1"/>
</dbReference>
<organism evidence="2 3">
    <name type="scientific">Aminivibrio pyruvatiphilus</name>
    <dbReference type="NCBI Taxonomy" id="1005740"/>
    <lineage>
        <taxon>Bacteria</taxon>
        <taxon>Thermotogati</taxon>
        <taxon>Synergistota</taxon>
        <taxon>Synergistia</taxon>
        <taxon>Synergistales</taxon>
        <taxon>Aminobacteriaceae</taxon>
        <taxon>Aminivibrio</taxon>
    </lineage>
</organism>
<keyword evidence="3" id="KW-1185">Reference proteome</keyword>
<dbReference type="OrthoDB" id="9806575at2"/>
<dbReference type="PANTHER" id="PTHR34703:SF1">
    <property type="entry name" value="ANTIPORTER SUBUNIT MNHG2-RELATED"/>
    <property type="match status" value="1"/>
</dbReference>